<protein>
    <submittedName>
        <fullName evidence="1">Uncharacterized protein</fullName>
    </submittedName>
</protein>
<evidence type="ECO:0000313" key="1">
    <source>
        <dbReference type="EMBL" id="GAH04834.1"/>
    </source>
</evidence>
<comment type="caution">
    <text evidence="1">The sequence shown here is derived from an EMBL/GenBank/DDBJ whole genome shotgun (WGS) entry which is preliminary data.</text>
</comment>
<reference evidence="1" key="1">
    <citation type="journal article" date="2014" name="Front. Microbiol.">
        <title>High frequency of phylogenetically diverse reductive dehalogenase-homologous genes in deep subseafloor sedimentary metagenomes.</title>
        <authorList>
            <person name="Kawai M."/>
            <person name="Futagami T."/>
            <person name="Toyoda A."/>
            <person name="Takaki Y."/>
            <person name="Nishi S."/>
            <person name="Hori S."/>
            <person name="Arai W."/>
            <person name="Tsubouchi T."/>
            <person name="Morono Y."/>
            <person name="Uchiyama I."/>
            <person name="Ito T."/>
            <person name="Fujiyama A."/>
            <person name="Inagaki F."/>
            <person name="Takami H."/>
        </authorList>
    </citation>
    <scope>NUCLEOTIDE SEQUENCE</scope>
    <source>
        <strain evidence="1">Expedition CK06-06</strain>
    </source>
</reference>
<gene>
    <name evidence="1" type="ORF">S01H4_42334</name>
</gene>
<accession>X1DIH8</accession>
<organism evidence="1">
    <name type="scientific">marine sediment metagenome</name>
    <dbReference type="NCBI Taxonomy" id="412755"/>
    <lineage>
        <taxon>unclassified sequences</taxon>
        <taxon>metagenomes</taxon>
        <taxon>ecological metagenomes</taxon>
    </lineage>
</organism>
<sequence length="181" mass="21156">MELKHILDYGDHMTKKKMLKSSKEDLNIRNQKIPYKTNLEKQAEKTIVENNTEKTVDKQKDIELTESERKEILQETFTDINDNETPTDAENLSEIIKAWLDDRYIHAKTRLNQNQIIALTILKTLAEKYNVRCIKELIDNFVRYKLSEGGQSSKELVDILKARTEVETDDSLSKAIEPFIR</sequence>
<dbReference type="EMBL" id="BART01023237">
    <property type="protein sequence ID" value="GAH04834.1"/>
    <property type="molecule type" value="Genomic_DNA"/>
</dbReference>
<name>X1DIH8_9ZZZZ</name>
<proteinExistence type="predicted"/>
<dbReference type="AlphaFoldDB" id="X1DIH8"/>